<evidence type="ECO:0000313" key="2">
    <source>
        <dbReference type="Proteomes" id="UP000247591"/>
    </source>
</evidence>
<evidence type="ECO:0008006" key="3">
    <source>
        <dbReference type="Google" id="ProtNLM"/>
    </source>
</evidence>
<dbReference type="OrthoDB" id="9851143at2"/>
<evidence type="ECO:0000313" key="1">
    <source>
        <dbReference type="EMBL" id="PYE12500.1"/>
    </source>
</evidence>
<proteinExistence type="predicted"/>
<dbReference type="AlphaFoldDB" id="A0A318RMQ4"/>
<sequence>MGGSDVRVDVHQLAGDGQWSWTSRPGDGRAAAEHSPVSYGSALAAITAAQGHFGPGGVTIIV</sequence>
<gene>
    <name evidence="1" type="ORF">DFR67_12284</name>
</gene>
<name>A0A318RMQ4_WILLI</name>
<comment type="caution">
    <text evidence="1">The sequence shown here is derived from an EMBL/GenBank/DDBJ whole genome shotgun (WGS) entry which is preliminary data.</text>
</comment>
<organism evidence="1 2">
    <name type="scientific">Williamsia limnetica</name>
    <dbReference type="NCBI Taxonomy" id="882452"/>
    <lineage>
        <taxon>Bacteria</taxon>
        <taxon>Bacillati</taxon>
        <taxon>Actinomycetota</taxon>
        <taxon>Actinomycetes</taxon>
        <taxon>Mycobacteriales</taxon>
        <taxon>Nocardiaceae</taxon>
        <taxon>Williamsia</taxon>
    </lineage>
</organism>
<dbReference type="RefSeq" id="WP_084891346.1">
    <property type="nucleotide sequence ID" value="NZ_QJSP01000022.1"/>
</dbReference>
<dbReference type="Proteomes" id="UP000247591">
    <property type="component" value="Unassembled WGS sequence"/>
</dbReference>
<reference evidence="1 2" key="1">
    <citation type="submission" date="2018-06" db="EMBL/GenBank/DDBJ databases">
        <title>Genomic Encyclopedia of Type Strains, Phase IV (KMG-IV): sequencing the most valuable type-strain genomes for metagenomic binning, comparative biology and taxonomic classification.</title>
        <authorList>
            <person name="Goeker M."/>
        </authorList>
    </citation>
    <scope>NUCLEOTIDE SEQUENCE [LARGE SCALE GENOMIC DNA]</scope>
    <source>
        <strain evidence="1 2">DSM 45521</strain>
    </source>
</reference>
<dbReference type="EMBL" id="QJSP01000022">
    <property type="protein sequence ID" value="PYE12500.1"/>
    <property type="molecule type" value="Genomic_DNA"/>
</dbReference>
<protein>
    <recommendedName>
        <fullName evidence="3">DUF1508 domain-containing protein</fullName>
    </recommendedName>
</protein>
<accession>A0A318RMQ4</accession>
<keyword evidence="2" id="KW-1185">Reference proteome</keyword>